<name>W4IPW6_PLAFA</name>
<evidence type="ECO:0000313" key="4">
    <source>
        <dbReference type="Proteomes" id="UP000019114"/>
    </source>
</evidence>
<dbReference type="NCBIfam" id="TIGR01477">
    <property type="entry name" value="RIFIN"/>
    <property type="match status" value="1"/>
</dbReference>
<organism evidence="3 4">
    <name type="scientific">Plasmodium falciparum NF135/5.C10</name>
    <dbReference type="NCBI Taxonomy" id="1036726"/>
    <lineage>
        <taxon>Eukaryota</taxon>
        <taxon>Sar</taxon>
        <taxon>Alveolata</taxon>
        <taxon>Apicomplexa</taxon>
        <taxon>Aconoidasida</taxon>
        <taxon>Haemosporida</taxon>
        <taxon>Plasmodiidae</taxon>
        <taxon>Plasmodium</taxon>
        <taxon>Plasmodium (Laverania)</taxon>
    </lineage>
</organism>
<evidence type="ECO:0008006" key="5">
    <source>
        <dbReference type="Google" id="ProtNLM"/>
    </source>
</evidence>
<reference evidence="3 4" key="1">
    <citation type="submission" date="2013-02" db="EMBL/GenBank/DDBJ databases">
        <title>The Genome Annotation of Plasmodium falciparum NF135/5.C10.</title>
        <authorList>
            <consortium name="The Broad Institute Genome Sequencing Platform"/>
            <consortium name="The Broad Institute Genome Sequencing Center for Infectious Disease"/>
            <person name="Neafsey D."/>
            <person name="Hoffman S."/>
            <person name="Volkman S."/>
            <person name="Rosenthal P."/>
            <person name="Walker B."/>
            <person name="Young S.K."/>
            <person name="Zeng Q."/>
            <person name="Gargeya S."/>
            <person name="Fitzgerald M."/>
            <person name="Haas B."/>
            <person name="Abouelleil A."/>
            <person name="Allen A.W."/>
            <person name="Alvarado L."/>
            <person name="Arachchi H.M."/>
            <person name="Berlin A.M."/>
            <person name="Chapman S.B."/>
            <person name="Gainer-Dewar J."/>
            <person name="Goldberg J."/>
            <person name="Griggs A."/>
            <person name="Gujja S."/>
            <person name="Hansen M."/>
            <person name="Howarth C."/>
            <person name="Imamovic A."/>
            <person name="Ireland A."/>
            <person name="Larimer J."/>
            <person name="McCowan C."/>
            <person name="Murphy C."/>
            <person name="Pearson M."/>
            <person name="Poon T.W."/>
            <person name="Priest M."/>
            <person name="Roberts A."/>
            <person name="Saif S."/>
            <person name="Shea T."/>
            <person name="Sisk P."/>
            <person name="Sykes S."/>
            <person name="Wortman J."/>
            <person name="Nusbaum C."/>
            <person name="Birren B."/>
        </authorList>
    </citation>
    <scope>NUCLEOTIDE SEQUENCE [LARGE SCALE GENOMIC DNA]</scope>
    <source>
        <strain evidence="3 4">NF135/5.C10</strain>
    </source>
</reference>
<keyword evidence="1" id="KW-0472">Membrane</keyword>
<feature type="transmembrane region" description="Helical" evidence="1">
    <location>
        <begin position="298"/>
        <end position="319"/>
    </location>
</feature>
<feature type="chain" id="PRO_5004843133" description="Surface antigen" evidence="2">
    <location>
        <begin position="25"/>
        <end position="339"/>
    </location>
</feature>
<keyword evidence="2" id="KW-0732">Signal</keyword>
<evidence type="ECO:0000256" key="1">
    <source>
        <dbReference type="SAM" id="Phobius"/>
    </source>
</evidence>
<proteinExistence type="predicted"/>
<dbReference type="EMBL" id="KI926019">
    <property type="protein sequence ID" value="ETW45074.1"/>
    <property type="molecule type" value="Genomic_DNA"/>
</dbReference>
<accession>W4IPW6</accession>
<keyword evidence="1" id="KW-1133">Transmembrane helix</keyword>
<reference evidence="3 4" key="2">
    <citation type="submission" date="2013-02" db="EMBL/GenBank/DDBJ databases">
        <title>The Genome Sequence of Plasmodium falciparum NF135/5.C10.</title>
        <authorList>
            <consortium name="The Broad Institute Genome Sequencing Platform"/>
            <consortium name="The Broad Institute Genome Sequencing Center for Infectious Disease"/>
            <person name="Neafsey D."/>
            <person name="Cheeseman I."/>
            <person name="Volkman S."/>
            <person name="Adams J."/>
            <person name="Walker B."/>
            <person name="Young S.K."/>
            <person name="Zeng Q."/>
            <person name="Gargeya S."/>
            <person name="Fitzgerald M."/>
            <person name="Haas B."/>
            <person name="Abouelleil A."/>
            <person name="Alvarado L."/>
            <person name="Arachchi H.M."/>
            <person name="Berlin A.M."/>
            <person name="Chapman S.B."/>
            <person name="Dewar J."/>
            <person name="Goldberg J."/>
            <person name="Griggs A."/>
            <person name="Gujja S."/>
            <person name="Hansen M."/>
            <person name="Howarth C."/>
            <person name="Imamovic A."/>
            <person name="Larimer J."/>
            <person name="McCowan C."/>
            <person name="Murphy C."/>
            <person name="Neiman D."/>
            <person name="Pearson M."/>
            <person name="Priest M."/>
            <person name="Roberts A."/>
            <person name="Saif S."/>
            <person name="Shea T."/>
            <person name="Sisk P."/>
            <person name="Sykes S."/>
            <person name="Wortman J."/>
            <person name="Nusbaum C."/>
            <person name="Birren B."/>
        </authorList>
    </citation>
    <scope>NUCLEOTIDE SEQUENCE [LARGE SCALE GENOMIC DNA]</scope>
    <source>
        <strain evidence="3 4">NF135/5.C10</strain>
    </source>
</reference>
<sequence>MKVHYINILLFAHALNILVKKCHVNTHKNKSCTTPHHSPTTRSLCECDLYIPNYDNDPQMKEVMQQFVDRTTQLFHEYDERIQEKRRKCKEKCDKEMQQIILKDKVEKELTEKLVALQTHIDLDDLPECTCKKSVAEKTENFCLKCGYGLESVVPSVGLYGAIAVHQWTNAALLDAAQKGIQAGIAKAIDVLKLNFDLETLYGFSAQKIITAKTFNKPMFFVNGVMKKYNEMCATDLTGETSVLCSYKGFFAEESKASLAVAQNARTIATKAGEEAAKITSQEITAVNMASYNLYTSIAYSVVAILVIILVMVIIYLILHYRRKKKMKKKLQYIKLLKE</sequence>
<gene>
    <name evidence="3" type="ORF">PFNF135_00403</name>
</gene>
<evidence type="ECO:0000313" key="3">
    <source>
        <dbReference type="EMBL" id="ETW45074.1"/>
    </source>
</evidence>
<feature type="signal peptide" evidence="2">
    <location>
        <begin position="1"/>
        <end position="24"/>
    </location>
</feature>
<dbReference type="Proteomes" id="UP000019114">
    <property type="component" value="Unassembled WGS sequence"/>
</dbReference>
<dbReference type="AlphaFoldDB" id="W4IPW6"/>
<keyword evidence="1" id="KW-0812">Transmembrane</keyword>
<protein>
    <recommendedName>
        <fullName evidence="5">Surface antigen</fullName>
    </recommendedName>
</protein>
<evidence type="ECO:0000256" key="2">
    <source>
        <dbReference type="SAM" id="SignalP"/>
    </source>
</evidence>
<dbReference type="Pfam" id="PF02009">
    <property type="entry name" value="RIFIN"/>
    <property type="match status" value="1"/>
</dbReference>
<dbReference type="InterPro" id="IPR006373">
    <property type="entry name" value="VSA_Rifin"/>
</dbReference>